<sequence length="419" mass="47892">MNSLRALYPLAVALTVSGQVVAQEEATGEWEEWDNWEEGSAEEEKSLPLHGFLEQSWGQRTQTDPLLDDGTLADSRARLEWTPSAARVQFKLNGDLYYDGVTADWEAEVREASALYSPAANIDLKLGRQPLTWGTGDYLFINDQFAKDWQSFFSGRDDEYLKAPQDALRASWYGTGVNLELVWMPRFTPDRSINGERFSFFSPQLGQQIAADFSVDKPSADEVAARVFWRRNSSEFALYGYQGYQGTPDMHPVAGPVHPRLNVWGGSLRRPLAGGLFNIEVGYLDNQYTPDQWRALVGYERELITNLTAGGQLYLERYDSEPQPSQFATPPEYLPARSRSVVTTRLTYSAMRGTLIWSLFAFHSPSDRDGYLRPSVDWRYSDKWQWTLGGNLFYGREDYTFFGQFDRADNVYLRLKYSF</sequence>
<organism evidence="2 3">
    <name type="scientific">Microbulbifer donghaiensis</name>
    <dbReference type="NCBI Taxonomy" id="494016"/>
    <lineage>
        <taxon>Bacteria</taxon>
        <taxon>Pseudomonadati</taxon>
        <taxon>Pseudomonadota</taxon>
        <taxon>Gammaproteobacteria</taxon>
        <taxon>Cellvibrionales</taxon>
        <taxon>Microbulbiferaceae</taxon>
        <taxon>Microbulbifer</taxon>
    </lineage>
</organism>
<reference evidence="3" key="1">
    <citation type="submission" date="2016-11" db="EMBL/GenBank/DDBJ databases">
        <authorList>
            <person name="Varghese N."/>
            <person name="Submissions S."/>
        </authorList>
    </citation>
    <scope>NUCLEOTIDE SEQUENCE [LARGE SCALE GENOMIC DNA]</scope>
    <source>
        <strain evidence="3">CGMCC 1.7063</strain>
    </source>
</reference>
<keyword evidence="1" id="KW-0732">Signal</keyword>
<dbReference type="Proteomes" id="UP000184170">
    <property type="component" value="Unassembled WGS sequence"/>
</dbReference>
<evidence type="ECO:0000256" key="1">
    <source>
        <dbReference type="SAM" id="SignalP"/>
    </source>
</evidence>
<dbReference type="STRING" id="494016.SAMN04487965_3240"/>
<evidence type="ECO:0000313" key="3">
    <source>
        <dbReference type="Proteomes" id="UP000184170"/>
    </source>
</evidence>
<dbReference type="EMBL" id="FQVA01000006">
    <property type="protein sequence ID" value="SHG06633.1"/>
    <property type="molecule type" value="Genomic_DNA"/>
</dbReference>
<name>A0A1M5GSN8_9GAMM</name>
<proteinExistence type="predicted"/>
<feature type="signal peptide" evidence="1">
    <location>
        <begin position="1"/>
        <end position="22"/>
    </location>
</feature>
<dbReference type="AlphaFoldDB" id="A0A1M5GSN8"/>
<evidence type="ECO:0000313" key="2">
    <source>
        <dbReference type="EMBL" id="SHG06633.1"/>
    </source>
</evidence>
<gene>
    <name evidence="2" type="ORF">SAMN04487965_3240</name>
</gene>
<accession>A0A1M5GSN8</accession>
<feature type="chain" id="PRO_5012025067" description="Phosphate-selective porin O and P" evidence="1">
    <location>
        <begin position="23"/>
        <end position="419"/>
    </location>
</feature>
<evidence type="ECO:0008006" key="4">
    <source>
        <dbReference type="Google" id="ProtNLM"/>
    </source>
</evidence>
<keyword evidence="3" id="KW-1185">Reference proteome</keyword>
<dbReference type="RefSeq" id="WP_073277095.1">
    <property type="nucleotide sequence ID" value="NZ_FQVA01000006.1"/>
</dbReference>
<protein>
    <recommendedName>
        <fullName evidence="4">Phosphate-selective porin O and P</fullName>
    </recommendedName>
</protein>
<dbReference type="OrthoDB" id="9769143at2"/>